<keyword evidence="2" id="KW-1133">Transmembrane helix</keyword>
<evidence type="ECO:0000313" key="4">
    <source>
        <dbReference type="Proteomes" id="UP000029640"/>
    </source>
</evidence>
<dbReference type="Pfam" id="PF03649">
    <property type="entry name" value="UPF0014"/>
    <property type="match status" value="1"/>
</dbReference>
<comment type="caution">
    <text evidence="3">The sequence shown here is derived from an EMBL/GenBank/DDBJ whole genome shotgun (WGS) entry which is preliminary data.</text>
</comment>
<proteinExistence type="predicted"/>
<feature type="transmembrane region" description="Helical" evidence="2">
    <location>
        <begin position="12"/>
        <end position="31"/>
    </location>
</feature>
<protein>
    <submittedName>
        <fullName evidence="3">YbbM seven transmembrane helix protein</fullName>
    </submittedName>
</protein>
<dbReference type="STRING" id="1265313.HRUBRA_01082"/>
<dbReference type="eggNOG" id="COG0390">
    <property type="taxonomic scope" value="Bacteria"/>
</dbReference>
<gene>
    <name evidence="3" type="ORF">HRUBRA_01082</name>
</gene>
<organism evidence="3 4">
    <name type="scientific">Pseudohaliea rubra DSM 19751</name>
    <dbReference type="NCBI Taxonomy" id="1265313"/>
    <lineage>
        <taxon>Bacteria</taxon>
        <taxon>Pseudomonadati</taxon>
        <taxon>Pseudomonadota</taxon>
        <taxon>Gammaproteobacteria</taxon>
        <taxon>Cellvibrionales</taxon>
        <taxon>Halieaceae</taxon>
        <taxon>Pseudohaliea</taxon>
    </lineage>
</organism>
<evidence type="ECO:0000256" key="1">
    <source>
        <dbReference type="SAM" id="MobiDB-lite"/>
    </source>
</evidence>
<dbReference type="RefSeq" id="WP_035515043.1">
    <property type="nucleotide sequence ID" value="NZ_KN234752.1"/>
</dbReference>
<dbReference type="EMBL" id="AUVB01000028">
    <property type="protein sequence ID" value="KGE04396.1"/>
    <property type="molecule type" value="Genomic_DNA"/>
</dbReference>
<sequence length="154" mass="17026">MSETVLAISQPRLALAFLPVAATLAIFLAWSLHLRHPLYALLRMLVQLLLVGYVLAYSFGADAWGLILLVLLFMASAAEARRHRFGPGVRVILPQRAKQRKNAWSIFGRGSRRTAAADAPPGHCSQEQRSSALPSRCGQNQCSPRTQRRSVLPR</sequence>
<dbReference type="InterPro" id="IPR005226">
    <property type="entry name" value="UPF0014_fam"/>
</dbReference>
<dbReference type="AlphaFoldDB" id="A0A095XXE7"/>
<keyword evidence="2" id="KW-0472">Membrane</keyword>
<dbReference type="OrthoDB" id="9791807at2"/>
<keyword evidence="2 3" id="KW-0812">Transmembrane</keyword>
<keyword evidence="4" id="KW-1185">Reference proteome</keyword>
<feature type="region of interest" description="Disordered" evidence="1">
    <location>
        <begin position="111"/>
        <end position="154"/>
    </location>
</feature>
<dbReference type="Proteomes" id="UP000029640">
    <property type="component" value="Unassembled WGS sequence"/>
</dbReference>
<dbReference type="HOGENOM" id="CLU_1701818_0_0_6"/>
<accession>A0A095XXE7</accession>
<reference evidence="3 4" key="1">
    <citation type="journal article" date="2014" name="Genome Announc.">
        <title>Genome Sequence of Gammaproteobacterial Pseudohaliea rubra Type Strain DSM 19751, Isolated from Coastal Seawater of the Mediterranean Sea.</title>
        <authorList>
            <person name="Spring S."/>
            <person name="Fiebig A."/>
            <person name="Riedel T."/>
            <person name="Goker M."/>
            <person name="Klenk H.P."/>
        </authorList>
    </citation>
    <scope>NUCLEOTIDE SEQUENCE [LARGE SCALE GENOMIC DNA]</scope>
    <source>
        <strain evidence="3 4">DSM 19751</strain>
    </source>
</reference>
<name>A0A095XXE7_9GAMM</name>
<evidence type="ECO:0000313" key="3">
    <source>
        <dbReference type="EMBL" id="KGE04396.1"/>
    </source>
</evidence>
<feature type="compositionally biased region" description="Polar residues" evidence="1">
    <location>
        <begin position="125"/>
        <end position="145"/>
    </location>
</feature>
<evidence type="ECO:0000256" key="2">
    <source>
        <dbReference type="SAM" id="Phobius"/>
    </source>
</evidence>